<gene>
    <name evidence="3" type="ORF">QWY29_17295</name>
</gene>
<dbReference type="InterPro" id="IPR001610">
    <property type="entry name" value="PAC"/>
</dbReference>
<dbReference type="Gene3D" id="3.30.450.20">
    <property type="entry name" value="PAS domain"/>
    <property type="match status" value="1"/>
</dbReference>
<dbReference type="Proteomes" id="UP001168537">
    <property type="component" value="Unassembled WGS sequence"/>
</dbReference>
<dbReference type="Gene3D" id="3.60.40.10">
    <property type="entry name" value="PPM-type phosphatase domain"/>
    <property type="match status" value="1"/>
</dbReference>
<dbReference type="SMART" id="SM00331">
    <property type="entry name" value="PP2C_SIG"/>
    <property type="match status" value="1"/>
</dbReference>
<dbReference type="Gene3D" id="3.30.450.40">
    <property type="match status" value="1"/>
</dbReference>
<dbReference type="RefSeq" id="WP_300962353.1">
    <property type="nucleotide sequence ID" value="NZ_JAUHJR010000009.1"/>
</dbReference>
<sequence>MSSAETATDLHAVIGEAPAAVLVVDLGRGTVVHANDVAQQLAPGVDLPVALEQWSGAAQLRDAAGTELSDSAHPLSRLLRAEPVPGQKVSAQRTSEMGDSRTPLWMIGLPMSGAPMLDDHALVVFLSVRERQAAAAVEAFADQEAKVRDRAVLATGLSFTVADARQPDMPLIWVNPAFTATSGYSFEDAVGHNCRFLQGPGTDRAEVRRVRTALDAGEPVTATLLNYRKDGLAFWNQVTMSPILDEKGEVSHYVGVQSDVSGRIEADRQRDAAEGRLRLMAEASEQLSGELDIDEARARLLQLLVPALADMAVFLHTDEQGAVTEHRVIHRDAEQQPVLEELAGRLAGSLPAGGVVSRVLDGRSHRLLAEEGAAYVGDAELAREVSDRLDVGSTLVVALPGRLGVRDLAVLSKVRGRPFSDADAEVAVDLGRRAGLILDNLRLYASQTLIAQTLQRSLLPQLPTLDGVRIEARYLAGADEAEVGGDFYEVLELPGEPADGRHPFGLAVGDVAGHDVYAAAAMGQLKGVLRATASSQRLMPAAVLRQVDELLPALNVTSPLATMLFGHFEPLAGARWRLTLSSAGHPPPLLRHPDGSTEVVDLGEARGPILGFGTCERGETSMVLEPGTTLLAYTDGLVERRGEPLDVGIDRLRVAVSVGPEVSTDHVVSALAERPDSDGGADDDVVVVAVQLLP</sequence>
<dbReference type="PANTHER" id="PTHR43156">
    <property type="entry name" value="STAGE II SPORULATION PROTEIN E-RELATED"/>
    <property type="match status" value="1"/>
</dbReference>
<evidence type="ECO:0000256" key="1">
    <source>
        <dbReference type="ARBA" id="ARBA00022801"/>
    </source>
</evidence>
<keyword evidence="1" id="KW-0378">Hydrolase</keyword>
<dbReference type="InterPro" id="IPR001932">
    <property type="entry name" value="PPM-type_phosphatase-like_dom"/>
</dbReference>
<dbReference type="InterPro" id="IPR035965">
    <property type="entry name" value="PAS-like_dom_sf"/>
</dbReference>
<reference evidence="3" key="1">
    <citation type="submission" date="2023-06" db="EMBL/GenBank/DDBJ databases">
        <title>Draft genome sequence of Nocardioides sp. SOB72.</title>
        <authorList>
            <person name="Zhang G."/>
        </authorList>
    </citation>
    <scope>NUCLEOTIDE SEQUENCE</scope>
    <source>
        <strain evidence="3">SOB72</strain>
    </source>
</reference>
<dbReference type="EMBL" id="JAUHJR010000009">
    <property type="protein sequence ID" value="MDN4163129.1"/>
    <property type="molecule type" value="Genomic_DNA"/>
</dbReference>
<comment type="caution">
    <text evidence="3">The sequence shown here is derived from an EMBL/GenBank/DDBJ whole genome shotgun (WGS) entry which is preliminary data.</text>
</comment>
<feature type="domain" description="PAC" evidence="2">
    <location>
        <begin position="218"/>
        <end position="272"/>
    </location>
</feature>
<dbReference type="Pfam" id="PF13426">
    <property type="entry name" value="PAS_9"/>
    <property type="match status" value="1"/>
</dbReference>
<dbReference type="InterPro" id="IPR029016">
    <property type="entry name" value="GAF-like_dom_sf"/>
</dbReference>
<dbReference type="PANTHER" id="PTHR43156:SF2">
    <property type="entry name" value="STAGE II SPORULATION PROTEIN E"/>
    <property type="match status" value="1"/>
</dbReference>
<dbReference type="InterPro" id="IPR000014">
    <property type="entry name" value="PAS"/>
</dbReference>
<accession>A0ABT8EYG7</accession>
<dbReference type="PROSITE" id="PS50113">
    <property type="entry name" value="PAC"/>
    <property type="match status" value="1"/>
</dbReference>
<dbReference type="InterPro" id="IPR052016">
    <property type="entry name" value="Bact_Sigma-Reg"/>
</dbReference>
<protein>
    <submittedName>
        <fullName evidence="3">SpoIIE family protein phosphatase</fullName>
    </submittedName>
</protein>
<organism evidence="3 4">
    <name type="scientific">Nocardioides abyssi</name>
    <dbReference type="NCBI Taxonomy" id="3058370"/>
    <lineage>
        <taxon>Bacteria</taxon>
        <taxon>Bacillati</taxon>
        <taxon>Actinomycetota</taxon>
        <taxon>Actinomycetes</taxon>
        <taxon>Propionibacteriales</taxon>
        <taxon>Nocardioidaceae</taxon>
        <taxon>Nocardioides</taxon>
    </lineage>
</organism>
<evidence type="ECO:0000259" key="2">
    <source>
        <dbReference type="PROSITE" id="PS50113"/>
    </source>
</evidence>
<name>A0ABT8EYG7_9ACTN</name>
<evidence type="ECO:0000313" key="4">
    <source>
        <dbReference type="Proteomes" id="UP001168537"/>
    </source>
</evidence>
<dbReference type="SUPFAM" id="SSF55785">
    <property type="entry name" value="PYP-like sensor domain (PAS domain)"/>
    <property type="match status" value="1"/>
</dbReference>
<evidence type="ECO:0000313" key="3">
    <source>
        <dbReference type="EMBL" id="MDN4163129.1"/>
    </source>
</evidence>
<proteinExistence type="predicted"/>
<dbReference type="InterPro" id="IPR000700">
    <property type="entry name" value="PAS-assoc_C"/>
</dbReference>
<dbReference type="CDD" id="cd00130">
    <property type="entry name" value="PAS"/>
    <property type="match status" value="1"/>
</dbReference>
<dbReference type="SUPFAM" id="SSF55781">
    <property type="entry name" value="GAF domain-like"/>
    <property type="match status" value="1"/>
</dbReference>
<keyword evidence="4" id="KW-1185">Reference proteome</keyword>
<dbReference type="SMART" id="SM00086">
    <property type="entry name" value="PAC"/>
    <property type="match status" value="1"/>
</dbReference>
<dbReference type="InterPro" id="IPR036457">
    <property type="entry name" value="PPM-type-like_dom_sf"/>
</dbReference>
<dbReference type="NCBIfam" id="TIGR00229">
    <property type="entry name" value="sensory_box"/>
    <property type="match status" value="1"/>
</dbReference>
<dbReference type="Pfam" id="PF07228">
    <property type="entry name" value="SpoIIE"/>
    <property type="match status" value="1"/>
</dbReference>